<reference evidence="2" key="1">
    <citation type="submission" date="2018-11" db="EMBL/GenBank/DDBJ databases">
        <authorList>
            <person name="Grassa J C."/>
        </authorList>
    </citation>
    <scope>NUCLEOTIDE SEQUENCE [LARGE SCALE GENOMIC DNA]</scope>
</reference>
<proteinExistence type="predicted"/>
<dbReference type="EnsemblPlants" id="evm.model.03.657">
    <property type="protein sequence ID" value="cds.evm.model.03.657"/>
    <property type="gene ID" value="evm.TU.03.657"/>
</dbReference>
<feature type="region of interest" description="Disordered" evidence="1">
    <location>
        <begin position="66"/>
        <end position="112"/>
    </location>
</feature>
<protein>
    <submittedName>
        <fullName evidence="2">Uncharacterized protein</fullName>
    </submittedName>
</protein>
<dbReference type="Proteomes" id="UP000596661">
    <property type="component" value="Chromosome 3"/>
</dbReference>
<dbReference type="Gramene" id="evm.model.03.657">
    <property type="protein sequence ID" value="cds.evm.model.03.657"/>
    <property type="gene ID" value="evm.TU.03.657"/>
</dbReference>
<sequence>MSHPDSKIYPPTFVASEYTKRLSSPYIPKNFKPQFKSEMNDSRTEDCPINPNQEETANRYRRFLQEISESPPQVDKRSRKKIVQADEVADSTKEPKRPKTKAYMRKSSSQPINDVDKFLKVGNEVSVVGNEVSAARE</sequence>
<dbReference type="AlphaFoldDB" id="A0A803P9V4"/>
<feature type="region of interest" description="Disordered" evidence="1">
    <location>
        <begin position="27"/>
        <end position="53"/>
    </location>
</feature>
<name>A0A803P9V4_CANSA</name>
<evidence type="ECO:0000313" key="3">
    <source>
        <dbReference type="Proteomes" id="UP000596661"/>
    </source>
</evidence>
<keyword evidence="3" id="KW-1185">Reference proteome</keyword>
<accession>A0A803P9V4</accession>
<evidence type="ECO:0000256" key="1">
    <source>
        <dbReference type="SAM" id="MobiDB-lite"/>
    </source>
</evidence>
<organism evidence="2 3">
    <name type="scientific">Cannabis sativa</name>
    <name type="common">Hemp</name>
    <name type="synonym">Marijuana</name>
    <dbReference type="NCBI Taxonomy" id="3483"/>
    <lineage>
        <taxon>Eukaryota</taxon>
        <taxon>Viridiplantae</taxon>
        <taxon>Streptophyta</taxon>
        <taxon>Embryophyta</taxon>
        <taxon>Tracheophyta</taxon>
        <taxon>Spermatophyta</taxon>
        <taxon>Magnoliopsida</taxon>
        <taxon>eudicotyledons</taxon>
        <taxon>Gunneridae</taxon>
        <taxon>Pentapetalae</taxon>
        <taxon>rosids</taxon>
        <taxon>fabids</taxon>
        <taxon>Rosales</taxon>
        <taxon>Cannabaceae</taxon>
        <taxon>Cannabis</taxon>
    </lineage>
</organism>
<dbReference type="EMBL" id="UZAU01000264">
    <property type="status" value="NOT_ANNOTATED_CDS"/>
    <property type="molecule type" value="Genomic_DNA"/>
</dbReference>
<evidence type="ECO:0000313" key="2">
    <source>
        <dbReference type="EnsemblPlants" id="cds.evm.model.03.657"/>
    </source>
</evidence>
<reference evidence="2" key="2">
    <citation type="submission" date="2021-03" db="UniProtKB">
        <authorList>
            <consortium name="EnsemblPlants"/>
        </authorList>
    </citation>
    <scope>IDENTIFICATION</scope>
</reference>